<dbReference type="Pfam" id="PF02348">
    <property type="entry name" value="CTP_transf_3"/>
    <property type="match status" value="1"/>
</dbReference>
<dbReference type="InterPro" id="IPR029044">
    <property type="entry name" value="Nucleotide-diphossugar_trans"/>
</dbReference>
<dbReference type="Proteomes" id="UP000254123">
    <property type="component" value="Unassembled WGS sequence"/>
</dbReference>
<accession>A0A379LQ03</accession>
<dbReference type="Gene3D" id="3.90.550.10">
    <property type="entry name" value="Spore Coat Polysaccharide Biosynthesis Protein SpsA, Chain A"/>
    <property type="match status" value="1"/>
</dbReference>
<dbReference type="EMBL" id="UGVC01000011">
    <property type="protein sequence ID" value="SUD98993.1"/>
    <property type="molecule type" value="Genomic_DNA"/>
</dbReference>
<reference evidence="1 2" key="1">
    <citation type="submission" date="2018-06" db="EMBL/GenBank/DDBJ databases">
        <authorList>
            <consortium name="Pathogen Informatics"/>
            <person name="Doyle S."/>
        </authorList>
    </citation>
    <scope>NUCLEOTIDE SEQUENCE [LARGE SCALE GENOMIC DNA]</scope>
    <source>
        <strain evidence="1 2">NCTC10526</strain>
    </source>
</reference>
<proteinExistence type="predicted"/>
<dbReference type="PANTHER" id="PTHR21485">
    <property type="entry name" value="HAD SUPERFAMILY MEMBERS CMAS AND KDSC"/>
    <property type="match status" value="1"/>
</dbReference>
<protein>
    <submittedName>
        <fullName evidence="1">3-deoxy-manno-octulosonate cytidylyltransferase</fullName>
    </submittedName>
</protein>
<keyword evidence="2" id="KW-1185">Reference proteome</keyword>
<organism evidence="1 2">
    <name type="scientific">Psychrobacter phenylpyruvicus</name>
    <dbReference type="NCBI Taxonomy" id="29432"/>
    <lineage>
        <taxon>Bacteria</taxon>
        <taxon>Pseudomonadati</taxon>
        <taxon>Pseudomonadota</taxon>
        <taxon>Gammaproteobacteria</taxon>
        <taxon>Moraxellales</taxon>
        <taxon>Moraxellaceae</taxon>
        <taxon>Psychrobacter</taxon>
    </lineage>
</organism>
<keyword evidence="1" id="KW-0548">Nucleotidyltransferase</keyword>
<name>A0A379LQ03_9GAMM</name>
<dbReference type="AlphaFoldDB" id="A0A379LQ03"/>
<dbReference type="InterPro" id="IPR003329">
    <property type="entry name" value="Cytidylyl_trans"/>
</dbReference>
<dbReference type="GO" id="GO:0008781">
    <property type="term" value="F:N-acylneuraminate cytidylyltransferase activity"/>
    <property type="evidence" value="ECO:0007669"/>
    <property type="project" value="TreeGrafter"/>
</dbReference>
<evidence type="ECO:0000313" key="2">
    <source>
        <dbReference type="Proteomes" id="UP000254123"/>
    </source>
</evidence>
<dbReference type="InterPro" id="IPR050793">
    <property type="entry name" value="CMP-NeuNAc_synthase"/>
</dbReference>
<dbReference type="PANTHER" id="PTHR21485:SF6">
    <property type="entry name" value="N-ACYLNEURAMINATE CYTIDYLYLTRANSFERASE-RELATED"/>
    <property type="match status" value="1"/>
</dbReference>
<gene>
    <name evidence="1" type="ORF">NCTC10526_02983</name>
</gene>
<evidence type="ECO:0000313" key="1">
    <source>
        <dbReference type="EMBL" id="SUD98993.1"/>
    </source>
</evidence>
<sequence length="44" mass="4797">MKVAVIPARGGSKRIPRKNIKEFCGKPMIAYSIEAAINLVALIK</sequence>
<dbReference type="SUPFAM" id="SSF53448">
    <property type="entry name" value="Nucleotide-diphospho-sugar transferases"/>
    <property type="match status" value="1"/>
</dbReference>
<keyword evidence="1" id="KW-0808">Transferase</keyword>